<name>A0ABD6P6G6_9MYCO</name>
<sequence length="576" mass="60880">MIDRLTRIQLGIFAVITVITLGVMAVFYLRLPATFGIGTYGVSADFVAGGGLYKNANVTYRGVAVGRVESVGLSPNGVIAEMRLNSGTPIPSNVTATVKSVSAVGEQYIDLVPPPDKPASTKLHNGSRIDRQNTRIGQDVAELLKRAETLVNSLGDTKLRELLHETFVAANGSGPELARLIESARLLVDEANADYPQVSQLIDQAGPFLQAQIRAGADIKSLSDGLARFTSEVRRADPQLRQTLATAPGATDEASTAFSGIRPSFPALAASLANLGRVGVIYHKSIEQLLVVLPALFAAITTIANGTPQDEGAKLDFKLDLNDPPPCAVGFLPPPLMRTPADETLRELPKDLYCKVAQNDPSTVRGARNYPCQEFPGKRAPTIQLCRDPKGFVPVGRNPWRGPPVPYDTPMTNGLNVLPPNKFPYIPPDAEPDPGIAIAGPPPPGVVPGPGPLPNHQPAYSPPPPNDNGPPPPFTSWQPPGVPPVPPQLPYPKWLPPPPPPEGINPPPTGPGPEKPWGPPAPPPQPQASGPAYTTYDERTGAFLDPAGGTGIFAAGATGTSSAENWVDLMLDPRPL</sequence>
<feature type="compositionally biased region" description="Low complexity" evidence="1">
    <location>
        <begin position="552"/>
        <end position="563"/>
    </location>
</feature>
<keyword evidence="2" id="KW-0812">Transmembrane</keyword>
<accession>A0ABD6P6G6</accession>
<evidence type="ECO:0000313" key="4">
    <source>
        <dbReference type="EMBL" id="OBG43085.1"/>
    </source>
</evidence>
<reference evidence="4 5" key="1">
    <citation type="submission" date="2016-06" db="EMBL/GenBank/DDBJ databases">
        <authorList>
            <person name="Sutton G."/>
            <person name="Brinkac L."/>
            <person name="Sanka R."/>
            <person name="Adams M."/>
            <person name="Lau E."/>
            <person name="Sam S."/>
            <person name="Sreng N."/>
            <person name="Him V."/>
            <person name="Kerleguer A."/>
            <person name="Cheng S."/>
        </authorList>
    </citation>
    <scope>NUCLEOTIDE SEQUENCE [LARGE SCALE GENOMIC DNA]</scope>
    <source>
        <strain evidence="4 5">E2978</strain>
    </source>
</reference>
<dbReference type="Proteomes" id="UP000092086">
    <property type="component" value="Unassembled WGS sequence"/>
</dbReference>
<evidence type="ECO:0000259" key="3">
    <source>
        <dbReference type="Pfam" id="PF02470"/>
    </source>
</evidence>
<comment type="caution">
    <text evidence="4">The sequence shown here is derived from an EMBL/GenBank/DDBJ whole genome shotgun (WGS) entry which is preliminary data.</text>
</comment>
<evidence type="ECO:0000256" key="1">
    <source>
        <dbReference type="SAM" id="MobiDB-lite"/>
    </source>
</evidence>
<dbReference type="NCBIfam" id="TIGR00996">
    <property type="entry name" value="Mtu_fam_mce"/>
    <property type="match status" value="1"/>
</dbReference>
<dbReference type="InterPro" id="IPR005693">
    <property type="entry name" value="Mce"/>
</dbReference>
<keyword evidence="2" id="KW-0472">Membrane</keyword>
<dbReference type="EMBL" id="LZIT01000066">
    <property type="protein sequence ID" value="OBG43085.1"/>
    <property type="molecule type" value="Genomic_DNA"/>
</dbReference>
<dbReference type="PANTHER" id="PTHR33371">
    <property type="entry name" value="INTERMEMBRANE PHOSPHOLIPID TRANSPORT SYSTEM BINDING PROTEIN MLAD-RELATED"/>
    <property type="match status" value="1"/>
</dbReference>
<gene>
    <name evidence="4" type="ORF">A5672_10805</name>
</gene>
<dbReference type="RefSeq" id="WP_068206960.1">
    <property type="nucleotide sequence ID" value="NZ_LZIT01000066.1"/>
</dbReference>
<dbReference type="InterPro" id="IPR003399">
    <property type="entry name" value="Mce/MlaD"/>
</dbReference>
<feature type="compositionally biased region" description="Pro residues" evidence="1">
    <location>
        <begin position="440"/>
        <end position="526"/>
    </location>
</feature>
<dbReference type="AlphaFoldDB" id="A0ABD6P6G6"/>
<proteinExistence type="predicted"/>
<organism evidence="4 5">
    <name type="scientific">Mycobacterium alsense</name>
    <dbReference type="NCBI Taxonomy" id="324058"/>
    <lineage>
        <taxon>Bacteria</taxon>
        <taxon>Bacillati</taxon>
        <taxon>Actinomycetota</taxon>
        <taxon>Actinomycetes</taxon>
        <taxon>Mycobacteriales</taxon>
        <taxon>Mycobacteriaceae</taxon>
        <taxon>Mycobacterium</taxon>
    </lineage>
</organism>
<dbReference type="InterPro" id="IPR052336">
    <property type="entry name" value="MlaD_Phospholipid_Transporter"/>
</dbReference>
<evidence type="ECO:0000256" key="2">
    <source>
        <dbReference type="SAM" id="Phobius"/>
    </source>
</evidence>
<feature type="region of interest" description="Disordered" evidence="1">
    <location>
        <begin position="423"/>
        <end position="576"/>
    </location>
</feature>
<feature type="transmembrane region" description="Helical" evidence="2">
    <location>
        <begin position="12"/>
        <end position="31"/>
    </location>
</feature>
<dbReference type="PANTHER" id="PTHR33371:SF16">
    <property type="entry name" value="MCE-FAMILY PROTEIN MCE3F"/>
    <property type="match status" value="1"/>
</dbReference>
<keyword evidence="2" id="KW-1133">Transmembrane helix</keyword>
<dbReference type="Pfam" id="PF02470">
    <property type="entry name" value="MlaD"/>
    <property type="match status" value="1"/>
</dbReference>
<feature type="domain" description="Mce/MlaD" evidence="3">
    <location>
        <begin position="39"/>
        <end position="114"/>
    </location>
</feature>
<evidence type="ECO:0000313" key="5">
    <source>
        <dbReference type="Proteomes" id="UP000092086"/>
    </source>
</evidence>
<protein>
    <submittedName>
        <fullName evidence="4">Mammalian cell entry protein</fullName>
    </submittedName>
</protein>